<dbReference type="PROSITE" id="PS00330">
    <property type="entry name" value="HEMOLYSIN_CALCIUM"/>
    <property type="match status" value="3"/>
</dbReference>
<dbReference type="CDD" id="cd11304">
    <property type="entry name" value="Cadherin_repeat"/>
    <property type="match status" value="1"/>
</dbReference>
<comment type="cofactor">
    <cofactor evidence="1">
        <name>Ca(2+)</name>
        <dbReference type="ChEBI" id="CHEBI:29108"/>
    </cofactor>
</comment>
<dbReference type="PRINTS" id="PR00313">
    <property type="entry name" value="CABNDNGRPT"/>
</dbReference>
<dbReference type="EMBL" id="JAELXT010000008">
    <property type="protein sequence ID" value="MBJ6125786.1"/>
    <property type="molecule type" value="Genomic_DNA"/>
</dbReference>
<dbReference type="PROSITE" id="PS50268">
    <property type="entry name" value="CADHERIN_2"/>
    <property type="match status" value="1"/>
</dbReference>
<evidence type="ECO:0000256" key="4">
    <source>
        <dbReference type="ARBA" id="ARBA00022737"/>
    </source>
</evidence>
<comment type="caution">
    <text evidence="6">The sequence shown here is derived from an EMBL/GenBank/DDBJ whole genome shotgun (WGS) entry which is preliminary data.</text>
</comment>
<dbReference type="PANTHER" id="PTHR38340">
    <property type="entry name" value="S-LAYER PROTEIN"/>
    <property type="match status" value="1"/>
</dbReference>
<keyword evidence="4" id="KW-0677">Repeat</keyword>
<evidence type="ECO:0000259" key="5">
    <source>
        <dbReference type="PROSITE" id="PS50268"/>
    </source>
</evidence>
<dbReference type="Pfam" id="PF00353">
    <property type="entry name" value="HemolysinCabind"/>
    <property type="match status" value="5"/>
</dbReference>
<comment type="subcellular location">
    <subcellularLocation>
        <location evidence="2">Secreted</location>
    </subcellularLocation>
</comment>
<name>A0ABS0Y0G1_9HYPH</name>
<dbReference type="InterPro" id="IPR015919">
    <property type="entry name" value="Cadherin-like_sf"/>
</dbReference>
<keyword evidence="3" id="KW-0964">Secreted</keyword>
<dbReference type="Pfam" id="PF08548">
    <property type="entry name" value="Peptidase_M10_C"/>
    <property type="match status" value="1"/>
</dbReference>
<dbReference type="InterPro" id="IPR002126">
    <property type="entry name" value="Cadherin-like_dom"/>
</dbReference>
<reference evidence="7" key="1">
    <citation type="submission" date="2020-12" db="EMBL/GenBank/DDBJ databases">
        <title>Hymenobacter sp.</title>
        <authorList>
            <person name="Kim M.K."/>
        </authorList>
    </citation>
    <scope>NUCLEOTIDE SEQUENCE [LARGE SCALE GENOMIC DNA]</scope>
    <source>
        <strain evidence="7">BT325</strain>
    </source>
</reference>
<dbReference type="InterPro" id="IPR013858">
    <property type="entry name" value="Peptidase_M10B_C"/>
</dbReference>
<organism evidence="6 7">
    <name type="scientific">Microvirga splendida</name>
    <dbReference type="NCBI Taxonomy" id="2795727"/>
    <lineage>
        <taxon>Bacteria</taxon>
        <taxon>Pseudomonadati</taxon>
        <taxon>Pseudomonadota</taxon>
        <taxon>Alphaproteobacteria</taxon>
        <taxon>Hyphomicrobiales</taxon>
        <taxon>Methylobacteriaceae</taxon>
        <taxon>Microvirga</taxon>
    </lineage>
</organism>
<dbReference type="Proteomes" id="UP000620670">
    <property type="component" value="Unassembled WGS sequence"/>
</dbReference>
<dbReference type="SMART" id="SM00112">
    <property type="entry name" value="CA"/>
    <property type="match status" value="1"/>
</dbReference>
<evidence type="ECO:0000256" key="3">
    <source>
        <dbReference type="ARBA" id="ARBA00022525"/>
    </source>
</evidence>
<dbReference type="SUPFAM" id="SSF51120">
    <property type="entry name" value="beta-Roll"/>
    <property type="match status" value="3"/>
</dbReference>
<protein>
    <recommendedName>
        <fullName evidence="5">Cadherin domain-containing protein</fullName>
    </recommendedName>
</protein>
<proteinExistence type="predicted"/>
<dbReference type="Gene3D" id="2.150.10.10">
    <property type="entry name" value="Serralysin-like metalloprotease, C-terminal"/>
    <property type="match status" value="4"/>
</dbReference>
<gene>
    <name evidence="6" type="ORF">JAO75_10255</name>
</gene>
<feature type="domain" description="Cadherin" evidence="5">
    <location>
        <begin position="280"/>
        <end position="366"/>
    </location>
</feature>
<dbReference type="SUPFAM" id="SSF49313">
    <property type="entry name" value="Cadherin-like"/>
    <property type="match status" value="1"/>
</dbReference>
<evidence type="ECO:0000313" key="6">
    <source>
        <dbReference type="EMBL" id="MBJ6125786.1"/>
    </source>
</evidence>
<dbReference type="InterPro" id="IPR018511">
    <property type="entry name" value="Hemolysin-typ_Ca-bd_CS"/>
</dbReference>
<sequence length="508" mass="52782">MIQGNVNLYGGNDIFDSRSGTIINGIIDLGSGNNRAFGSAGNDRFRGSSGNDTIDGGDGNDHLIILNGTTDITLNLQRTDVQSTGAGRSVYRSIENVQTGAGNDSIVGSNADNVFLAFDGIDTLEGGLGDDVLDGGFDIDTVAFSGAAGATVDLSLEGEPQNTGYGWDTLYSIENLIGGSGNDRFTGDGVANRLLGGVGNDTLQGGGGDDTLSGGSGVNTAVFSGQRAQTTITRNGDGSLTVAGSDGTDRLYNIRLLQFDDGIEVINTAPAGLGLSAQNVVENAPINSVVAILSATDADGDGLRYSLDAGSPFALVGNSLVVANALDFEAARQHSVTVHARDDYGGVTSQTFAITVTNAVEATPFTLRGGSGADVLAGEAGGDTLYGGLGNDVLTGGAGKDVFVFDMRLNKRTNVDQIADFRTQDDGIYLDNKVFTKLGSGTFSKPKKFKSDMFVQNTKAQDAEDRIVYDKRSGKLYYDQDGTGSKAQIQIATLTNKALLKYSDFFVI</sequence>
<keyword evidence="7" id="KW-1185">Reference proteome</keyword>
<dbReference type="PANTHER" id="PTHR38340:SF1">
    <property type="entry name" value="S-LAYER PROTEIN"/>
    <property type="match status" value="1"/>
</dbReference>
<dbReference type="InterPro" id="IPR011049">
    <property type="entry name" value="Serralysin-like_metalloprot_C"/>
</dbReference>
<accession>A0ABS0Y0G1</accession>
<dbReference type="InterPro" id="IPR001343">
    <property type="entry name" value="Hemolysn_Ca-bd"/>
</dbReference>
<evidence type="ECO:0000256" key="1">
    <source>
        <dbReference type="ARBA" id="ARBA00001913"/>
    </source>
</evidence>
<dbReference type="InterPro" id="IPR050557">
    <property type="entry name" value="RTX_toxin/Mannuronan_C5-epim"/>
</dbReference>
<evidence type="ECO:0000313" key="7">
    <source>
        <dbReference type="Proteomes" id="UP000620670"/>
    </source>
</evidence>
<evidence type="ECO:0000256" key="2">
    <source>
        <dbReference type="ARBA" id="ARBA00004613"/>
    </source>
</evidence>